<gene>
    <name evidence="1" type="ORF">GOP47_0020383</name>
</gene>
<proteinExistence type="predicted"/>
<dbReference type="Proteomes" id="UP000886520">
    <property type="component" value="Chromosome 19"/>
</dbReference>
<protein>
    <submittedName>
        <fullName evidence="1">Uncharacterized protein</fullName>
    </submittedName>
</protein>
<evidence type="ECO:0000313" key="1">
    <source>
        <dbReference type="EMBL" id="KAI5065688.1"/>
    </source>
</evidence>
<organism evidence="1 2">
    <name type="scientific">Adiantum capillus-veneris</name>
    <name type="common">Maidenhair fern</name>
    <dbReference type="NCBI Taxonomy" id="13818"/>
    <lineage>
        <taxon>Eukaryota</taxon>
        <taxon>Viridiplantae</taxon>
        <taxon>Streptophyta</taxon>
        <taxon>Embryophyta</taxon>
        <taxon>Tracheophyta</taxon>
        <taxon>Polypodiopsida</taxon>
        <taxon>Polypodiidae</taxon>
        <taxon>Polypodiales</taxon>
        <taxon>Pteridineae</taxon>
        <taxon>Pteridaceae</taxon>
        <taxon>Vittarioideae</taxon>
        <taxon>Adiantum</taxon>
    </lineage>
</organism>
<reference evidence="1" key="1">
    <citation type="submission" date="2021-01" db="EMBL/GenBank/DDBJ databases">
        <title>Adiantum capillus-veneris genome.</title>
        <authorList>
            <person name="Fang Y."/>
            <person name="Liao Q."/>
        </authorList>
    </citation>
    <scope>NUCLEOTIDE SEQUENCE</scope>
    <source>
        <strain evidence="1">H3</strain>
        <tissue evidence="1">Leaf</tissue>
    </source>
</reference>
<evidence type="ECO:0000313" key="2">
    <source>
        <dbReference type="Proteomes" id="UP000886520"/>
    </source>
</evidence>
<dbReference type="EMBL" id="JABFUD020000019">
    <property type="protein sequence ID" value="KAI5065688.1"/>
    <property type="molecule type" value="Genomic_DNA"/>
</dbReference>
<accession>A0A9D4UDV0</accession>
<sequence>MHEELIAEDEKGKEVLTRCAHEGKEGRGGAGGAGQLVDLPNAVGRHDIEEVQASEECGVEARSVHSGVKVGIKGALLGASSGFRRPVAAEEIEEALSAQLSQKLLDLCDVCRYFRPDHRPDESVAARIQWTPRLRVCIRQPREGL</sequence>
<comment type="caution">
    <text evidence="1">The sequence shown here is derived from an EMBL/GenBank/DDBJ whole genome shotgun (WGS) entry which is preliminary data.</text>
</comment>
<dbReference type="AlphaFoldDB" id="A0A9D4UDV0"/>
<keyword evidence="2" id="KW-1185">Reference proteome</keyword>
<name>A0A9D4UDV0_ADICA</name>